<accession>A0A2A2AN48</accession>
<dbReference type="InterPro" id="IPR036249">
    <property type="entry name" value="Thioredoxin-like_sf"/>
</dbReference>
<proteinExistence type="predicted"/>
<gene>
    <name evidence="1" type="ORF">CK623_11350</name>
</gene>
<reference evidence="1 2" key="1">
    <citation type="submission" date="2017-08" db="EMBL/GenBank/DDBJ databases">
        <title>WGS of Clinical strains of the CDC Group NO-1 linked to zoonotic infections in humans.</title>
        <authorList>
            <person name="Bernier A.-M."/>
            <person name="Bernard K."/>
        </authorList>
    </citation>
    <scope>NUCLEOTIDE SEQUENCE [LARGE SCALE GENOMIC DNA]</scope>
    <source>
        <strain evidence="1 2">NML79-0751</strain>
    </source>
</reference>
<protein>
    <submittedName>
        <fullName evidence="1">NrdH-redoxin</fullName>
    </submittedName>
</protein>
<comment type="caution">
    <text evidence="1">The sequence shown here is derived from an EMBL/GenBank/DDBJ whole genome shotgun (WGS) entry which is preliminary data.</text>
</comment>
<evidence type="ECO:0000313" key="1">
    <source>
        <dbReference type="EMBL" id="PAT39151.1"/>
    </source>
</evidence>
<dbReference type="CDD" id="cd02976">
    <property type="entry name" value="NrdH"/>
    <property type="match status" value="1"/>
</dbReference>
<name>A0A2A2AN48_9BURK</name>
<evidence type="ECO:0000313" key="2">
    <source>
        <dbReference type="Proteomes" id="UP000218644"/>
    </source>
</evidence>
<dbReference type="RefSeq" id="WP_095557549.1">
    <property type="nucleotide sequence ID" value="NZ_NSJD01000022.1"/>
</dbReference>
<dbReference type="SUPFAM" id="SSF52833">
    <property type="entry name" value="Thioredoxin-like"/>
    <property type="match status" value="1"/>
</dbReference>
<dbReference type="Proteomes" id="UP000218644">
    <property type="component" value="Unassembled WGS sequence"/>
</dbReference>
<sequence length="91" mass="9673">MITVYTATNCQSCRLTLRALQCRGLSVIERDAAAPENARQLRAMGCRQAPVVVLADGVSGWSGFRPDLIDQLADDGSWPASAGAAPQQPET</sequence>
<dbReference type="AlphaFoldDB" id="A0A2A2AN48"/>
<dbReference type="EMBL" id="NSJD01000022">
    <property type="protein sequence ID" value="PAT39151.1"/>
    <property type="molecule type" value="Genomic_DNA"/>
</dbReference>
<organism evidence="1 2">
    <name type="scientific">Vandammella animalimorsus</name>
    <dbReference type="NCBI Taxonomy" id="2029117"/>
    <lineage>
        <taxon>Bacteria</taxon>
        <taxon>Pseudomonadati</taxon>
        <taxon>Pseudomonadota</taxon>
        <taxon>Betaproteobacteria</taxon>
        <taxon>Burkholderiales</taxon>
        <taxon>Comamonadaceae</taxon>
        <taxon>Vandammella</taxon>
    </lineage>
</organism>
<dbReference type="Gene3D" id="3.40.30.10">
    <property type="entry name" value="Glutaredoxin"/>
    <property type="match status" value="1"/>
</dbReference>